<evidence type="ECO:0000313" key="2">
    <source>
        <dbReference type="Proteomes" id="UP000078348"/>
    </source>
</evidence>
<dbReference type="SUPFAM" id="SSF48452">
    <property type="entry name" value="TPR-like"/>
    <property type="match status" value="1"/>
</dbReference>
<comment type="caution">
    <text evidence="1">The sequence shown here is derived from an EMBL/GenBank/DDBJ whole genome shotgun (WGS) entry which is preliminary data.</text>
</comment>
<keyword evidence="2" id="KW-1185">Reference proteome</keyword>
<accession>A0A196S7G8</accession>
<evidence type="ECO:0000313" key="1">
    <source>
        <dbReference type="EMBL" id="OAO12306.1"/>
    </source>
</evidence>
<organism evidence="1 2">
    <name type="scientific">Blastocystis sp. subtype 1 (strain ATCC 50177 / NandII)</name>
    <dbReference type="NCBI Taxonomy" id="478820"/>
    <lineage>
        <taxon>Eukaryota</taxon>
        <taxon>Sar</taxon>
        <taxon>Stramenopiles</taxon>
        <taxon>Bigyra</taxon>
        <taxon>Opalozoa</taxon>
        <taxon>Opalinata</taxon>
        <taxon>Blastocystidae</taxon>
        <taxon>Blastocystis</taxon>
    </lineage>
</organism>
<dbReference type="Gene3D" id="1.25.40.10">
    <property type="entry name" value="Tetratricopeptide repeat domain"/>
    <property type="match status" value="1"/>
</dbReference>
<name>A0A196S7G8_BLAHN</name>
<reference evidence="1 2" key="1">
    <citation type="submission" date="2016-05" db="EMBL/GenBank/DDBJ databases">
        <title>Nuclear genome of Blastocystis sp. subtype 1 NandII.</title>
        <authorList>
            <person name="Gentekaki E."/>
            <person name="Curtis B."/>
            <person name="Stairs C."/>
            <person name="Eme L."/>
            <person name="Herman E."/>
            <person name="Klimes V."/>
            <person name="Arias M.C."/>
            <person name="Elias M."/>
            <person name="Hilliou F."/>
            <person name="Klute M."/>
            <person name="Malik S.-B."/>
            <person name="Pightling A."/>
            <person name="Rachubinski R."/>
            <person name="Salas D."/>
            <person name="Schlacht A."/>
            <person name="Suga H."/>
            <person name="Archibald J."/>
            <person name="Ball S.G."/>
            <person name="Clark G."/>
            <person name="Dacks J."/>
            <person name="Van Der Giezen M."/>
            <person name="Tsaousis A."/>
            <person name="Roger A."/>
        </authorList>
    </citation>
    <scope>NUCLEOTIDE SEQUENCE [LARGE SCALE GENOMIC DNA]</scope>
    <source>
        <strain evidence="2">ATCC 50177 / NandII</strain>
    </source>
</reference>
<protein>
    <submittedName>
        <fullName evidence="1">Uncharacterized protein</fullName>
    </submittedName>
</protein>
<proteinExistence type="predicted"/>
<dbReference type="Proteomes" id="UP000078348">
    <property type="component" value="Unassembled WGS sequence"/>
</dbReference>
<dbReference type="InterPro" id="IPR011990">
    <property type="entry name" value="TPR-like_helical_dom_sf"/>
</dbReference>
<dbReference type="OrthoDB" id="10668207at2759"/>
<sequence>MVEVSGKENQMGEALKYQNRIVEMKKAEHSPDLFKEYRKLMKLNDTMGAEKEVINTLRTILSLPDLPAESRRGAIAKLSENLKFISCNSLEDIQLIYDVLSSLKETGSRSLCSHDGLALIQRAYLHIIHACIANPTNTECPTFLHSFDVLLSNTPAAFVLAECQLAVAHTDRFFLPLLQREALADAYAAQGEEHKSAPYIQLYSRRCAKSVAAKKGISVVELYQGLVLSKSCEQSAVYQELFSLQMDAFNFVAAKEALGQGLAVCPAECTKEKAALLQCSFVLALSQASQSQVEEALEALKKQGGCDDEMKVMSAAACIVADRAAEAFSLLQDAEQEASDTTVLEMQLLAALLSKQPQETTEAIAAALQTRCLLGDSLVGCLFMAMAALREDDAEHTAEALKALKAGIALYAAQPPSTLLARAYQRLFYIQLLLCLAGVYQHALKDAARAQKTHRLVLSLQPFNIAALRALSGLLYAQNDYAGIIALCEAASSSYISDELSIFVHLNKARCLFFLKQYEQSSAAYQKLISLCTTLRAAHSEEELLAHSNRRVVELTSWEAICKYYKAEGECYFALMKLKSALRVMNCALALLQEKCGLVAERVRTTDSELQRFGVECAVLKVEILHSALQYEDELRFIETAFPGLRDADAATLYHGEILFYQYARLLYALALQEYSQGALCYAADVAASALQMAAKGEALLPYSQTLLELKAVILRLLHVIAVDTNDANAERYQKQLFRLNQHRLLLAPDAENTWADLVCDEAATTLHSSSRFHVGSAVPSAAANTSQSTISFRDSVILTCVHHLIRRLLASRPEEARAAQVNNLVRLWLAVAQLDPRAAVQERALLECLGLQRHHRSLLQGDVAVPFCYYALLLMREGRAEEALAVLQAGRGLSTDNILLKFLESYWYYRFDAESAMSEQLAEMCCLASSLPESTALFILLSNAASERSATLLLQCAHRLLQSHDPRLLLLSARVFLRQHLYGKVVTVCDQIEAAMKQSKQASQSKQEEEEEKVVATARVMKHVATALQQKECGLGQLADGALGGTACFFRASGDVMRLLRGEVTTEELRALAAGEEADAVLAVLRSAKSAEEKATQLLHLDPSCLLYHFFYYCALYTTASQHQPTALSHAEVVRYGNTLLRLLRASMDRFSEWFISGAQQREDLPSLFTALYRMNTRLALEQGDSAAVARYGERAVHVDATEIKNWETLAIQSFVDYVESARGEAEEKERRTTLCRVFDYVANNEPPASFNALLFRLYYQLLVGSAASVESMAKKSENLLKRPEVAKILKQAYIFGQELEEAGAVKNVKTVLSEYKQMGKGASDDEAFRYNAESALVFYRTKSYDYALKYLDVVKKTMKTGTWQEVIFCYIQLLCYEAAKKEEEKKELIERIKGDAYLMGILEPVLSRFGVQEEVTSQ</sequence>
<gene>
    <name evidence="1" type="ORF">AV274_6028</name>
</gene>
<dbReference type="EMBL" id="LXWW01000554">
    <property type="protein sequence ID" value="OAO12306.1"/>
    <property type="molecule type" value="Genomic_DNA"/>
</dbReference>